<dbReference type="InterPro" id="IPR049054">
    <property type="entry name" value="CN_hydtase_beta-like_N"/>
</dbReference>
<keyword evidence="3 5" id="KW-0456">Lyase</keyword>
<gene>
    <name evidence="8" type="ORF">FHS21_004963</name>
</gene>
<proteinExistence type="inferred from homology"/>
<dbReference type="EMBL" id="JACHXN010000020">
    <property type="protein sequence ID" value="MBB3148515.1"/>
    <property type="molecule type" value="Genomic_DNA"/>
</dbReference>
<dbReference type="InterPro" id="IPR003168">
    <property type="entry name" value="Nitrile_hydratase_bsu"/>
</dbReference>
<dbReference type="NCBIfam" id="TIGR03888">
    <property type="entry name" value="nitrile_beta"/>
    <property type="match status" value="1"/>
</dbReference>
<dbReference type="InterPro" id="IPR024690">
    <property type="entry name" value="CN_hydtase_beta_dom_C"/>
</dbReference>
<dbReference type="Proteomes" id="UP000554520">
    <property type="component" value="Unassembled WGS sequence"/>
</dbReference>
<dbReference type="EC" id="4.2.1.84" evidence="5"/>
<dbReference type="InterPro" id="IPR042262">
    <property type="entry name" value="CN_hydtase_beta_C"/>
</dbReference>
<reference evidence="8 9" key="1">
    <citation type="submission" date="2020-08" db="EMBL/GenBank/DDBJ databases">
        <title>Genomic Encyclopedia of Type Strains, Phase III (KMG-III): the genomes of soil and plant-associated and newly described type strains.</title>
        <authorList>
            <person name="Whitman W."/>
        </authorList>
    </citation>
    <scope>NUCLEOTIDE SEQUENCE [LARGE SCALE GENOMIC DNA]</scope>
    <source>
        <strain evidence="8 9">CECT 7015</strain>
    </source>
</reference>
<evidence type="ECO:0000256" key="2">
    <source>
        <dbReference type="ARBA" id="ARBA00009098"/>
    </source>
</evidence>
<evidence type="ECO:0000259" key="7">
    <source>
        <dbReference type="Pfam" id="PF21006"/>
    </source>
</evidence>
<evidence type="ECO:0000313" key="8">
    <source>
        <dbReference type="EMBL" id="MBB3148515.1"/>
    </source>
</evidence>
<evidence type="ECO:0000256" key="1">
    <source>
        <dbReference type="ARBA" id="ARBA00004042"/>
    </source>
</evidence>
<evidence type="ECO:0000256" key="3">
    <source>
        <dbReference type="ARBA" id="ARBA00023239"/>
    </source>
</evidence>
<protein>
    <recommendedName>
        <fullName evidence="5">Nitrile hydratase subunit beta</fullName>
        <shortName evidence="5">NHase</shortName>
        <ecNumber evidence="5">4.2.1.84</ecNumber>
    </recommendedName>
</protein>
<comment type="function">
    <text evidence="1 5">NHase catalyzes the hydration of various nitrile compounds to the corresponding amides.</text>
</comment>
<evidence type="ECO:0000256" key="4">
    <source>
        <dbReference type="ARBA" id="ARBA00044877"/>
    </source>
</evidence>
<feature type="domain" description="Nitrile hydratase beta subunit-like N-terminal" evidence="7">
    <location>
        <begin position="1"/>
        <end position="91"/>
    </location>
</feature>
<accession>A0A839UEZ4</accession>
<evidence type="ECO:0000313" key="9">
    <source>
        <dbReference type="Proteomes" id="UP000554520"/>
    </source>
</evidence>
<sequence length="210" mass="23467">MGFGALNIERNEPVFHHEWEKRALGLSLCAACLGQWTIDESRHAYERISPRAYLRASYYEIWMRGLDTLLVENGLVAVGEIYGTEPRFFSEGDNALIVLRPSDVDEMLSSGPSERTCGRPPAFRVGDRVETKNLNPKGHTRLPGYARSKRGLIERVQGSYAFPDTNAHGLGANPQWVYTVVFSGREVWGEGADPTLTISIDAFESYLSRA</sequence>
<dbReference type="Gene3D" id="1.10.472.20">
    <property type="entry name" value="Nitrile hydratase, beta subunit"/>
    <property type="match status" value="1"/>
</dbReference>
<dbReference type="Pfam" id="PF02211">
    <property type="entry name" value="NHase_beta_C"/>
    <property type="match status" value="1"/>
</dbReference>
<organism evidence="8 9">
    <name type="scientific">Phyllobacterium trifolii</name>
    <dbReference type="NCBI Taxonomy" id="300193"/>
    <lineage>
        <taxon>Bacteria</taxon>
        <taxon>Pseudomonadati</taxon>
        <taxon>Pseudomonadota</taxon>
        <taxon>Alphaproteobacteria</taxon>
        <taxon>Hyphomicrobiales</taxon>
        <taxon>Phyllobacteriaceae</taxon>
        <taxon>Phyllobacterium</taxon>
    </lineage>
</organism>
<dbReference type="GO" id="GO:0046914">
    <property type="term" value="F:transition metal ion binding"/>
    <property type="evidence" value="ECO:0007669"/>
    <property type="project" value="InterPro"/>
</dbReference>
<name>A0A839UEZ4_9HYPH</name>
<keyword evidence="9" id="KW-1185">Reference proteome</keyword>
<feature type="domain" description="Nitrile hydratase beta subunit" evidence="6">
    <location>
        <begin position="113"/>
        <end position="208"/>
    </location>
</feature>
<dbReference type="SUPFAM" id="SSF50090">
    <property type="entry name" value="Electron transport accessory proteins"/>
    <property type="match status" value="1"/>
</dbReference>
<comment type="similarity">
    <text evidence="2 5">Belongs to the nitrile hydratase subunit beta family.</text>
</comment>
<evidence type="ECO:0000256" key="5">
    <source>
        <dbReference type="PIRNR" id="PIRNR001427"/>
    </source>
</evidence>
<dbReference type="PIRSF" id="PIRSF001427">
    <property type="entry name" value="NHase_beta"/>
    <property type="match status" value="1"/>
</dbReference>
<comment type="caution">
    <text evidence="8">The sequence shown here is derived from an EMBL/GenBank/DDBJ whole genome shotgun (WGS) entry which is preliminary data.</text>
</comment>
<dbReference type="GO" id="GO:0018822">
    <property type="term" value="F:nitrile hydratase activity"/>
    <property type="evidence" value="ECO:0007669"/>
    <property type="project" value="UniProtKB-EC"/>
</dbReference>
<dbReference type="Pfam" id="PF21006">
    <property type="entry name" value="NHase_beta_N"/>
    <property type="match status" value="1"/>
</dbReference>
<dbReference type="InterPro" id="IPR008990">
    <property type="entry name" value="Elect_transpt_acc-like_dom_sf"/>
</dbReference>
<dbReference type="AlphaFoldDB" id="A0A839UEZ4"/>
<comment type="catalytic activity">
    <reaction evidence="4 5">
        <text>an aliphatic primary amide = an aliphatic nitrile + H2O</text>
        <dbReference type="Rhea" id="RHEA:12673"/>
        <dbReference type="ChEBI" id="CHEBI:15377"/>
        <dbReference type="ChEBI" id="CHEBI:65285"/>
        <dbReference type="ChEBI" id="CHEBI:80291"/>
        <dbReference type="EC" id="4.2.1.84"/>
    </reaction>
</comment>
<dbReference type="Gene3D" id="2.30.30.50">
    <property type="match status" value="1"/>
</dbReference>
<evidence type="ECO:0000259" key="6">
    <source>
        <dbReference type="Pfam" id="PF02211"/>
    </source>
</evidence>